<name>A0AAV4LD64_9BACL</name>
<sequence length="126" mass="13714">MKRTIVSILTGATLLGGITGTAFAEPNLAGQVVYGNITYYNGEGKIGADGKVLSSYDCATKIGFDEPPAGTRIAVRNLDNNRLAFVYKWDRGSLPNAVLDVMPYVFSNILGQDTYYGIIHGRYFHD</sequence>
<evidence type="ECO:0000313" key="2">
    <source>
        <dbReference type="EMBL" id="GIM45737.1"/>
    </source>
</evidence>
<dbReference type="EMBL" id="BOQE01000001">
    <property type="protein sequence ID" value="GIM45737.1"/>
    <property type="molecule type" value="Genomic_DNA"/>
</dbReference>
<evidence type="ECO:0000256" key="1">
    <source>
        <dbReference type="SAM" id="SignalP"/>
    </source>
</evidence>
<accession>A0AAV4LD64</accession>
<reference evidence="2" key="1">
    <citation type="journal article" date="2023" name="Int. J. Syst. Evol. Microbiol.">
        <title>Collibacillus ludicampi gen. nov., sp. nov., a new soil bacterium of the family Alicyclobacillaceae.</title>
        <authorList>
            <person name="Jojima T."/>
            <person name="Ioku Y."/>
            <person name="Fukuta Y."/>
            <person name="Shirasaka N."/>
            <person name="Matsumura Y."/>
            <person name="Mori M."/>
        </authorList>
    </citation>
    <scope>NUCLEOTIDE SEQUENCE</scope>
    <source>
        <strain evidence="2">TP075</strain>
    </source>
</reference>
<organism evidence="2 3">
    <name type="scientific">Collibacillus ludicampi</name>
    <dbReference type="NCBI Taxonomy" id="2771369"/>
    <lineage>
        <taxon>Bacteria</taxon>
        <taxon>Bacillati</taxon>
        <taxon>Bacillota</taxon>
        <taxon>Bacilli</taxon>
        <taxon>Bacillales</taxon>
        <taxon>Alicyclobacillaceae</taxon>
        <taxon>Collibacillus</taxon>
    </lineage>
</organism>
<proteinExistence type="predicted"/>
<keyword evidence="3" id="KW-1185">Reference proteome</keyword>
<dbReference type="AlphaFoldDB" id="A0AAV4LD64"/>
<feature type="signal peptide" evidence="1">
    <location>
        <begin position="1"/>
        <end position="24"/>
    </location>
</feature>
<keyword evidence="1" id="KW-0732">Signal</keyword>
<protein>
    <submittedName>
        <fullName evidence="2">Uncharacterized protein</fullName>
    </submittedName>
</protein>
<dbReference type="Proteomes" id="UP001057291">
    <property type="component" value="Unassembled WGS sequence"/>
</dbReference>
<feature type="chain" id="PRO_5043439172" evidence="1">
    <location>
        <begin position="25"/>
        <end position="126"/>
    </location>
</feature>
<evidence type="ECO:0000313" key="3">
    <source>
        <dbReference type="Proteomes" id="UP001057291"/>
    </source>
</evidence>
<gene>
    <name evidence="2" type="primary">ydjM</name>
    <name evidence="2" type="ORF">DNHGIG_12860</name>
</gene>
<comment type="caution">
    <text evidence="2">The sequence shown here is derived from an EMBL/GenBank/DDBJ whole genome shotgun (WGS) entry which is preliminary data.</text>
</comment>
<dbReference type="RefSeq" id="WP_282198914.1">
    <property type="nucleotide sequence ID" value="NZ_BOQE01000001.1"/>
</dbReference>